<dbReference type="Gene3D" id="2.30.110.10">
    <property type="entry name" value="Electron Transport, Fmn-binding Protein, Chain A"/>
    <property type="match status" value="1"/>
</dbReference>
<dbReference type="PANTHER" id="PTHR35802:SF1">
    <property type="entry name" value="PROTEASE SYNTHASE AND SPORULATION PROTEIN PAI 2"/>
    <property type="match status" value="1"/>
</dbReference>
<dbReference type="EMBL" id="CP046908">
    <property type="protein sequence ID" value="QGZ36396.1"/>
    <property type="molecule type" value="Genomic_DNA"/>
</dbReference>
<dbReference type="Proteomes" id="UP000435648">
    <property type="component" value="Chromosome"/>
</dbReference>
<reference evidence="1 2" key="1">
    <citation type="submission" date="2019-12" db="EMBL/GenBank/DDBJ databases">
        <title>The genome of Stappia indica PHM037.</title>
        <authorList>
            <person name="Kacar D."/>
            <person name="Galan B."/>
            <person name="Canedo L."/>
            <person name="Rodriguez P."/>
            <person name="de la Calle F."/>
            <person name="Garcia J.L."/>
        </authorList>
    </citation>
    <scope>NUCLEOTIDE SEQUENCE [LARGE SCALE GENOMIC DNA]</scope>
    <source>
        <strain evidence="1 2">PHM037</strain>
    </source>
</reference>
<organism evidence="1 2">
    <name type="scientific">Stappia indica</name>
    <dbReference type="NCBI Taxonomy" id="538381"/>
    <lineage>
        <taxon>Bacteria</taxon>
        <taxon>Pseudomonadati</taxon>
        <taxon>Pseudomonadota</taxon>
        <taxon>Alphaproteobacteria</taxon>
        <taxon>Hyphomicrobiales</taxon>
        <taxon>Stappiaceae</taxon>
        <taxon>Stappia</taxon>
    </lineage>
</organism>
<evidence type="ECO:0000313" key="2">
    <source>
        <dbReference type="Proteomes" id="UP000435648"/>
    </source>
</evidence>
<dbReference type="PANTHER" id="PTHR35802">
    <property type="entry name" value="PROTEASE SYNTHASE AND SPORULATION PROTEIN PAI 2"/>
    <property type="match status" value="1"/>
</dbReference>
<evidence type="ECO:0000313" key="1">
    <source>
        <dbReference type="EMBL" id="QGZ36396.1"/>
    </source>
</evidence>
<dbReference type="PIRSF" id="PIRSF010372">
    <property type="entry name" value="PaiB"/>
    <property type="match status" value="1"/>
</dbReference>
<accession>A0A857CBJ6</accession>
<name>A0A857CBJ6_9HYPH</name>
<dbReference type="InterPro" id="IPR012349">
    <property type="entry name" value="Split_barrel_FMN-bd"/>
</dbReference>
<dbReference type="Pfam" id="PF04299">
    <property type="entry name" value="FMN_bind_2"/>
    <property type="match status" value="1"/>
</dbReference>
<dbReference type="KEGG" id="siw:GH266_19030"/>
<dbReference type="SUPFAM" id="SSF50475">
    <property type="entry name" value="FMN-binding split barrel"/>
    <property type="match status" value="1"/>
</dbReference>
<dbReference type="InterPro" id="IPR007396">
    <property type="entry name" value="TR_PAI2-type"/>
</dbReference>
<gene>
    <name evidence="1" type="ORF">GH266_19030</name>
</gene>
<protein>
    <submittedName>
        <fullName evidence="1">FMN-binding negative transcriptional regulator</fullName>
    </submittedName>
</protein>
<proteinExistence type="predicted"/>
<sequence>MYTPPAFREDDPAALAAMIGACPLATLVTATADGLLATPLPLLFDPAEGPFGVLHGHLARANPQWRAPVLGEALATFSGPDAYVSPGWYASKAEHGKVVPTWNYAAVHAYGKIEFFEDADRLLQVVRRLTERHEAGRANAWAVSDAPADFVAAQLRGIVGMRMVITRLEGKRKMSQNRSAADRAGVAQGLAGEASEMARRVAREIPLLRRP</sequence>
<dbReference type="OrthoDB" id="9794948at2"/>
<dbReference type="RefSeq" id="WP_158195234.1">
    <property type="nucleotide sequence ID" value="NZ_CP046908.1"/>
</dbReference>
<dbReference type="AlphaFoldDB" id="A0A857CBJ6"/>